<evidence type="ECO:0000313" key="3">
    <source>
        <dbReference type="Proteomes" id="UP000198704"/>
    </source>
</evidence>
<organism evidence="2 3">
    <name type="scientific">Methylobacterium phyllostachyos</name>
    <dbReference type="NCBI Taxonomy" id="582672"/>
    <lineage>
        <taxon>Bacteria</taxon>
        <taxon>Pseudomonadati</taxon>
        <taxon>Pseudomonadota</taxon>
        <taxon>Alphaproteobacteria</taxon>
        <taxon>Hyphomicrobiales</taxon>
        <taxon>Methylobacteriaceae</taxon>
        <taxon>Methylobacterium</taxon>
    </lineage>
</organism>
<gene>
    <name evidence="2" type="ORF">SAMN05216360_103312</name>
</gene>
<evidence type="ECO:0000313" key="2">
    <source>
        <dbReference type="EMBL" id="SDM76244.1"/>
    </source>
</evidence>
<feature type="region of interest" description="Disordered" evidence="1">
    <location>
        <begin position="26"/>
        <end position="47"/>
    </location>
</feature>
<proteinExistence type="predicted"/>
<evidence type="ECO:0000256" key="1">
    <source>
        <dbReference type="SAM" id="MobiDB-lite"/>
    </source>
</evidence>
<dbReference type="EMBL" id="FNHS01000003">
    <property type="protein sequence ID" value="SDM76244.1"/>
    <property type="molecule type" value="Genomic_DNA"/>
</dbReference>
<sequence length="47" mass="4918">MQTAGAGMTGFLSRILSPDLPPSLARGRASFGEGQALRIEPYGRPDA</sequence>
<name>A0A1G9VVF6_9HYPH</name>
<accession>A0A1G9VVF6</accession>
<dbReference type="Proteomes" id="UP000198704">
    <property type="component" value="Unassembled WGS sequence"/>
</dbReference>
<keyword evidence="3" id="KW-1185">Reference proteome</keyword>
<dbReference type="AlphaFoldDB" id="A0A1G9VVF6"/>
<reference evidence="3" key="1">
    <citation type="submission" date="2016-10" db="EMBL/GenBank/DDBJ databases">
        <authorList>
            <person name="Varghese N."/>
            <person name="Submissions S."/>
        </authorList>
    </citation>
    <scope>NUCLEOTIDE SEQUENCE [LARGE SCALE GENOMIC DNA]</scope>
    <source>
        <strain evidence="3">BL47</strain>
    </source>
</reference>
<protein>
    <submittedName>
        <fullName evidence="2">Uncharacterized protein</fullName>
    </submittedName>
</protein>
<dbReference type="STRING" id="582672.SAMN05216360_103312"/>